<dbReference type="InterPro" id="IPR002068">
    <property type="entry name" value="A-crystallin/Hsp20_dom"/>
</dbReference>
<dbReference type="Gene3D" id="2.60.40.790">
    <property type="match status" value="1"/>
</dbReference>
<comment type="caution">
    <text evidence="4">The sequence shown here is derived from an EMBL/GenBank/DDBJ whole genome shotgun (WGS) entry which is preliminary data.</text>
</comment>
<dbReference type="PROSITE" id="PS01031">
    <property type="entry name" value="SHSP"/>
    <property type="match status" value="1"/>
</dbReference>
<dbReference type="SUPFAM" id="SSF49764">
    <property type="entry name" value="HSP20-like chaperones"/>
    <property type="match status" value="1"/>
</dbReference>
<protein>
    <submittedName>
        <fullName evidence="4">Molecular chaperone Hsp20</fullName>
    </submittedName>
</protein>
<evidence type="ECO:0000313" key="4">
    <source>
        <dbReference type="EMBL" id="PJZ66247.1"/>
    </source>
</evidence>
<dbReference type="Proteomes" id="UP000231912">
    <property type="component" value="Unassembled WGS sequence"/>
</dbReference>
<comment type="similarity">
    <text evidence="1 2">Belongs to the small heat shock protein (HSP20) family.</text>
</comment>
<sequence>MRKQDLFSQVFGLQHRIHNLFDPIWEGGHSYPALNVYADSDHITVTAEIPGLAPEDLEITVAHNILTIAGEWKDSKTEHPRRQERARGSFKRQLELPVAVDSEKVQAKVQDGVLTLRLPVQESEKPRKIRIEAKA</sequence>
<dbReference type="PANTHER" id="PTHR11527">
    <property type="entry name" value="HEAT-SHOCK PROTEIN 20 FAMILY MEMBER"/>
    <property type="match status" value="1"/>
</dbReference>
<proteinExistence type="inferred from homology"/>
<accession>A0A2M9ZD43</accession>
<dbReference type="CDD" id="cd06464">
    <property type="entry name" value="ACD_sHsps-like"/>
    <property type="match status" value="1"/>
</dbReference>
<feature type="domain" description="SHSP" evidence="3">
    <location>
        <begin position="25"/>
        <end position="134"/>
    </location>
</feature>
<dbReference type="AlphaFoldDB" id="A0A2M9ZD43"/>
<evidence type="ECO:0000313" key="5">
    <source>
        <dbReference type="Proteomes" id="UP000231912"/>
    </source>
</evidence>
<dbReference type="EMBL" id="NPDT01000002">
    <property type="protein sequence ID" value="PJZ66247.1"/>
    <property type="molecule type" value="Genomic_DNA"/>
</dbReference>
<evidence type="ECO:0000259" key="3">
    <source>
        <dbReference type="PROSITE" id="PS01031"/>
    </source>
</evidence>
<dbReference type="InterPro" id="IPR031107">
    <property type="entry name" value="Small_HSP"/>
</dbReference>
<dbReference type="Pfam" id="PF00011">
    <property type="entry name" value="HSP20"/>
    <property type="match status" value="1"/>
</dbReference>
<evidence type="ECO:0000256" key="1">
    <source>
        <dbReference type="PROSITE-ProRule" id="PRU00285"/>
    </source>
</evidence>
<name>A0A2M9ZD43_9LEPT</name>
<organism evidence="4 5">
    <name type="scientific">Leptospira wolffii</name>
    <dbReference type="NCBI Taxonomy" id="409998"/>
    <lineage>
        <taxon>Bacteria</taxon>
        <taxon>Pseudomonadati</taxon>
        <taxon>Spirochaetota</taxon>
        <taxon>Spirochaetia</taxon>
        <taxon>Leptospirales</taxon>
        <taxon>Leptospiraceae</taxon>
        <taxon>Leptospira</taxon>
    </lineage>
</organism>
<reference evidence="4 5" key="1">
    <citation type="submission" date="2017-07" db="EMBL/GenBank/DDBJ databases">
        <title>Leptospira spp. isolated from tropical soils.</title>
        <authorList>
            <person name="Thibeaux R."/>
            <person name="Iraola G."/>
            <person name="Ferres I."/>
            <person name="Bierque E."/>
            <person name="Girault D."/>
            <person name="Soupe-Gilbert M.-E."/>
            <person name="Picardeau M."/>
            <person name="Goarant C."/>
        </authorList>
    </citation>
    <scope>NUCLEOTIDE SEQUENCE [LARGE SCALE GENOMIC DNA]</scope>
    <source>
        <strain evidence="4 5">FH2-C-A2</strain>
    </source>
</reference>
<gene>
    <name evidence="4" type="ORF">CH371_08160</name>
</gene>
<dbReference type="RefSeq" id="WP_100758485.1">
    <property type="nucleotide sequence ID" value="NZ_NPDT01000002.1"/>
</dbReference>
<evidence type="ECO:0000256" key="2">
    <source>
        <dbReference type="RuleBase" id="RU003616"/>
    </source>
</evidence>
<dbReference type="InterPro" id="IPR008978">
    <property type="entry name" value="HSP20-like_chaperone"/>
</dbReference>